<evidence type="ECO:0000259" key="1">
    <source>
        <dbReference type="Pfam" id="PF13649"/>
    </source>
</evidence>
<keyword evidence="2" id="KW-0808">Transferase</keyword>
<reference evidence="2 3" key="1">
    <citation type="journal article" date="2015" name="Int. Biodeterior. Biodegradation">
        <title>Physiological and genetic screening methods for the isolation of methyl tert-butyl ether-degrading bacteria for bioremediation purposes.</title>
        <authorList>
            <person name="Guisado I.M."/>
            <person name="Purswani J."/>
            <person name="Gonzalez Lopez J."/>
            <person name="Pozo C."/>
        </authorList>
    </citation>
    <scope>NUCLEOTIDE SEQUENCE [LARGE SCALE GENOMIC DNA]</scope>
    <source>
        <strain evidence="2 3">SH7</strain>
    </source>
</reference>
<dbReference type="EMBL" id="LCZJ02000026">
    <property type="protein sequence ID" value="KTD85561.1"/>
    <property type="molecule type" value="Genomic_DNA"/>
</dbReference>
<proteinExistence type="predicted"/>
<gene>
    <name evidence="2" type="ORF">UQ64_18850</name>
</gene>
<sequence length="214" mass="24139">MSNYWNRRFAQEGMIWGTDPSPTALEAKGIFRKHNVKSVLVPGAGYGRNTKMFSSEFETIGIELSGAALAIAAEWDPACFFISGSVLDCNLETKVDAIYCYDLLHLFLIEDRRRLLTNCLEQLHSGGLLYFTSFSDEDPNYGCGACLEPATYEYKAGKYAHFFSEADLKQHFEHTEIIKTGTHMETLRDPQGAARQYVLRSILARKSNELSLTR</sequence>
<dbReference type="OrthoDB" id="703529at2"/>
<dbReference type="CDD" id="cd02440">
    <property type="entry name" value="AdoMet_MTases"/>
    <property type="match status" value="1"/>
</dbReference>
<dbReference type="GO" id="GO:0008168">
    <property type="term" value="F:methyltransferase activity"/>
    <property type="evidence" value="ECO:0007669"/>
    <property type="project" value="UniProtKB-KW"/>
</dbReference>
<feature type="domain" description="Methyltransferase" evidence="1">
    <location>
        <begin position="39"/>
        <end position="127"/>
    </location>
</feature>
<dbReference type="SUPFAM" id="SSF53335">
    <property type="entry name" value="S-adenosyl-L-methionine-dependent methyltransferases"/>
    <property type="match status" value="1"/>
</dbReference>
<evidence type="ECO:0000313" key="2">
    <source>
        <dbReference type="EMBL" id="KTD85561.1"/>
    </source>
</evidence>
<dbReference type="RefSeq" id="WP_060624406.1">
    <property type="nucleotide sequence ID" value="NZ_LCZJ02000026.1"/>
</dbReference>
<name>A0A0W1AW27_9BACL</name>
<dbReference type="InterPro" id="IPR041698">
    <property type="entry name" value="Methyltransf_25"/>
</dbReference>
<evidence type="ECO:0000313" key="3">
    <source>
        <dbReference type="Proteomes" id="UP000054709"/>
    </source>
</evidence>
<keyword evidence="2" id="KW-0489">Methyltransferase</keyword>
<dbReference type="Pfam" id="PF13649">
    <property type="entry name" value="Methyltransf_25"/>
    <property type="match status" value="1"/>
</dbReference>
<comment type="caution">
    <text evidence="2">The sequence shown here is derived from an EMBL/GenBank/DDBJ whole genome shotgun (WGS) entry which is preliminary data.</text>
</comment>
<dbReference type="AlphaFoldDB" id="A0A0W1AW27"/>
<dbReference type="InterPro" id="IPR029063">
    <property type="entry name" value="SAM-dependent_MTases_sf"/>
</dbReference>
<organism evidence="2 3">
    <name type="scientific">Paenibacillus etheri</name>
    <dbReference type="NCBI Taxonomy" id="1306852"/>
    <lineage>
        <taxon>Bacteria</taxon>
        <taxon>Bacillati</taxon>
        <taxon>Bacillota</taxon>
        <taxon>Bacilli</taxon>
        <taxon>Bacillales</taxon>
        <taxon>Paenibacillaceae</taxon>
        <taxon>Paenibacillus</taxon>
    </lineage>
</organism>
<protein>
    <submittedName>
        <fullName evidence="2">Methyltransferase type 11</fullName>
    </submittedName>
</protein>
<dbReference type="Gene3D" id="3.40.50.150">
    <property type="entry name" value="Vaccinia Virus protein VP39"/>
    <property type="match status" value="1"/>
</dbReference>
<dbReference type="GO" id="GO:0032259">
    <property type="term" value="P:methylation"/>
    <property type="evidence" value="ECO:0007669"/>
    <property type="project" value="UniProtKB-KW"/>
</dbReference>
<keyword evidence="3" id="KW-1185">Reference proteome</keyword>
<dbReference type="Proteomes" id="UP000054709">
    <property type="component" value="Unassembled WGS sequence"/>
</dbReference>
<accession>A0A0W1AW27</accession>